<dbReference type="PANTHER" id="PTHR11689:SF136">
    <property type="entry name" value="H(+)_CL(-) EXCHANGE TRANSPORTER 7"/>
    <property type="match status" value="1"/>
</dbReference>
<accession>A0A7S2GNI2</accession>
<dbReference type="Gene3D" id="1.10.3080.10">
    <property type="entry name" value="Clc chloride channel"/>
    <property type="match status" value="1"/>
</dbReference>
<keyword evidence="9 11" id="KW-0868">Chloride</keyword>
<feature type="region of interest" description="Disordered" evidence="12">
    <location>
        <begin position="316"/>
        <end position="380"/>
    </location>
</feature>
<dbReference type="InterPro" id="IPR000644">
    <property type="entry name" value="CBS_dom"/>
</dbReference>
<dbReference type="PANTHER" id="PTHR11689">
    <property type="entry name" value="CHLORIDE CHANNEL PROTEIN CLC FAMILY MEMBER"/>
    <property type="match status" value="1"/>
</dbReference>
<reference evidence="14" key="1">
    <citation type="submission" date="2021-01" db="EMBL/GenBank/DDBJ databases">
        <authorList>
            <person name="Corre E."/>
            <person name="Pelletier E."/>
            <person name="Niang G."/>
            <person name="Scheremetjew M."/>
            <person name="Finn R."/>
            <person name="Kale V."/>
            <person name="Holt S."/>
            <person name="Cochrane G."/>
            <person name="Meng A."/>
            <person name="Brown T."/>
            <person name="Cohen L."/>
        </authorList>
    </citation>
    <scope>NUCLEOTIDE SEQUENCE</scope>
    <source>
        <strain evidence="14">UTEX LB 985</strain>
    </source>
</reference>
<evidence type="ECO:0000256" key="6">
    <source>
        <dbReference type="ARBA" id="ARBA00023065"/>
    </source>
</evidence>
<evidence type="ECO:0000256" key="7">
    <source>
        <dbReference type="ARBA" id="ARBA00023122"/>
    </source>
</evidence>
<feature type="domain" description="CBS" evidence="13">
    <location>
        <begin position="230"/>
        <end position="290"/>
    </location>
</feature>
<keyword evidence="4" id="KW-0677">Repeat</keyword>
<keyword evidence="3" id="KW-0812">Transmembrane</keyword>
<comment type="subcellular location">
    <subcellularLocation>
        <location evidence="1 11">Membrane</location>
        <topology evidence="1 11">Multi-pass membrane protein</topology>
    </subcellularLocation>
</comment>
<evidence type="ECO:0000256" key="12">
    <source>
        <dbReference type="SAM" id="MobiDB-lite"/>
    </source>
</evidence>
<dbReference type="InterPro" id="IPR001807">
    <property type="entry name" value="ClC"/>
</dbReference>
<proteinExistence type="inferred from homology"/>
<evidence type="ECO:0000256" key="3">
    <source>
        <dbReference type="ARBA" id="ARBA00022692"/>
    </source>
</evidence>
<sequence length="432" mass="46497">MAGASLGRLIGEIFGLAGYHTSPGSYALIGAAGMLGGVCRMTISITVIVVESTGNVTEMLPIAITIMLAKVVGDFFNSGIYDIHIEIKRYPFLPDTLSPERSVQQASDVMASGVRTVCELEQVGTLVKLLRTTSHHGFPVTKSGGGGGVLGIILRDQLITILAKRQFEMRRAASPTLSPHLGLSIGMHAGPSSQAPPLTADDFLRPWTQTTIDQIFTTLSADDLLRVVNLRPYVNEAALVTLRTTSLRRVSRLFLSMGLRHLLVVESCPKVVGIITRKDLLVGAEHSTAESRRAGLMSLWRQKARWVSRFTRWAGGASGRRRSSRDGWAPHPSSDGWGALAPRRENISLPRMHPGRATTAAMPSTTRPARSSSYPCPSLHSQQAPSLSVPILPKCDVAAARSSTASANISLRSSLSRENPTCCASEFNGREP</sequence>
<evidence type="ECO:0000256" key="4">
    <source>
        <dbReference type="ARBA" id="ARBA00022737"/>
    </source>
</evidence>
<dbReference type="Pfam" id="PF00571">
    <property type="entry name" value="CBS"/>
    <property type="match status" value="2"/>
</dbReference>
<dbReference type="Gene3D" id="3.10.580.10">
    <property type="entry name" value="CBS-domain"/>
    <property type="match status" value="1"/>
</dbReference>
<keyword evidence="5" id="KW-1133">Transmembrane helix</keyword>
<dbReference type="InterPro" id="IPR046342">
    <property type="entry name" value="CBS_dom_sf"/>
</dbReference>
<protein>
    <recommendedName>
        <fullName evidence="11">Chloride channel protein</fullName>
    </recommendedName>
</protein>
<dbReference type="GO" id="GO:0016020">
    <property type="term" value="C:membrane"/>
    <property type="evidence" value="ECO:0007669"/>
    <property type="project" value="UniProtKB-SubCell"/>
</dbReference>
<dbReference type="Pfam" id="PF00654">
    <property type="entry name" value="Voltage_CLC"/>
    <property type="match status" value="1"/>
</dbReference>
<evidence type="ECO:0000256" key="11">
    <source>
        <dbReference type="RuleBase" id="RU361221"/>
    </source>
</evidence>
<evidence type="ECO:0000256" key="5">
    <source>
        <dbReference type="ARBA" id="ARBA00022989"/>
    </source>
</evidence>
<dbReference type="EMBL" id="HBGU01035275">
    <property type="protein sequence ID" value="CAD9460108.1"/>
    <property type="molecule type" value="Transcribed_RNA"/>
</dbReference>
<dbReference type="SMART" id="SM00116">
    <property type="entry name" value="CBS"/>
    <property type="match status" value="2"/>
</dbReference>
<dbReference type="PROSITE" id="PS51371">
    <property type="entry name" value="CBS"/>
    <property type="match status" value="1"/>
</dbReference>
<dbReference type="InterPro" id="IPR014743">
    <property type="entry name" value="Cl-channel_core"/>
</dbReference>
<dbReference type="GO" id="GO:0005254">
    <property type="term" value="F:chloride channel activity"/>
    <property type="evidence" value="ECO:0007669"/>
    <property type="project" value="UniProtKB-UniRule"/>
</dbReference>
<comment type="similarity">
    <text evidence="11">Belongs to the chloride channel (TC 2.A.49) family.</text>
</comment>
<evidence type="ECO:0000259" key="13">
    <source>
        <dbReference type="PROSITE" id="PS51371"/>
    </source>
</evidence>
<evidence type="ECO:0000256" key="9">
    <source>
        <dbReference type="ARBA" id="ARBA00023214"/>
    </source>
</evidence>
<dbReference type="PRINTS" id="PR00762">
    <property type="entry name" value="CLCHANNEL"/>
</dbReference>
<gene>
    <name evidence="14" type="ORF">CBRE1094_LOCUS19322</name>
</gene>
<keyword evidence="2 11" id="KW-0813">Transport</keyword>
<keyword evidence="7 10" id="KW-0129">CBS domain</keyword>
<evidence type="ECO:0000256" key="8">
    <source>
        <dbReference type="ARBA" id="ARBA00023136"/>
    </source>
</evidence>
<evidence type="ECO:0000256" key="10">
    <source>
        <dbReference type="PROSITE-ProRule" id="PRU00703"/>
    </source>
</evidence>
<dbReference type="SUPFAM" id="SSF54631">
    <property type="entry name" value="CBS-domain pair"/>
    <property type="match status" value="1"/>
</dbReference>
<feature type="region of interest" description="Disordered" evidence="12">
    <location>
        <begin position="406"/>
        <end position="432"/>
    </location>
</feature>
<evidence type="ECO:0000256" key="1">
    <source>
        <dbReference type="ARBA" id="ARBA00004141"/>
    </source>
</evidence>
<keyword evidence="8" id="KW-0472">Membrane</keyword>
<evidence type="ECO:0000256" key="2">
    <source>
        <dbReference type="ARBA" id="ARBA00022448"/>
    </source>
</evidence>
<dbReference type="InterPro" id="IPR051280">
    <property type="entry name" value="Cl-channel/antiporter"/>
</dbReference>
<evidence type="ECO:0000313" key="14">
    <source>
        <dbReference type="EMBL" id="CAD9460108.1"/>
    </source>
</evidence>
<organism evidence="14">
    <name type="scientific">Haptolina brevifila</name>
    <dbReference type="NCBI Taxonomy" id="156173"/>
    <lineage>
        <taxon>Eukaryota</taxon>
        <taxon>Haptista</taxon>
        <taxon>Haptophyta</taxon>
        <taxon>Prymnesiophyceae</taxon>
        <taxon>Prymnesiales</taxon>
        <taxon>Prymnesiaceae</taxon>
        <taxon>Haptolina</taxon>
    </lineage>
</organism>
<keyword evidence="6 11" id="KW-0406">Ion transport</keyword>
<name>A0A7S2GNI2_9EUKA</name>
<feature type="compositionally biased region" description="Polar residues" evidence="12">
    <location>
        <begin position="361"/>
        <end position="380"/>
    </location>
</feature>
<dbReference type="SUPFAM" id="SSF81340">
    <property type="entry name" value="Clc chloride channel"/>
    <property type="match status" value="1"/>
</dbReference>
<dbReference type="AlphaFoldDB" id="A0A7S2GNI2"/>
<feature type="compositionally biased region" description="Polar residues" evidence="12">
    <location>
        <begin position="406"/>
        <end position="419"/>
    </location>
</feature>